<dbReference type="AlphaFoldDB" id="A0A1G6AKW9"/>
<dbReference type="PANTHER" id="PTHR45947:SF14">
    <property type="entry name" value="SLL1723 PROTEIN"/>
    <property type="match status" value="1"/>
</dbReference>
<dbReference type="EMBL" id="FMXO01000002">
    <property type="protein sequence ID" value="SDB08753.1"/>
    <property type="molecule type" value="Genomic_DNA"/>
</dbReference>
<keyword evidence="4" id="KW-1185">Reference proteome</keyword>
<dbReference type="CDD" id="cd03801">
    <property type="entry name" value="GT4_PimA-like"/>
    <property type="match status" value="1"/>
</dbReference>
<sequence length="448" mass="49687">MDSSSGIYTFDDSAFAARPVLAMVLKGYPRISETFISNEIRLLEELGFRIHIFSMRRPRESFSHASVKQIRAPVTYLPESLFWGLGRLAKANVRLFRTDPQAFRRGLDLMRSRYFGAPKKHTWLKHFLQAGSLVLKMRTDSDAGRFAHVHAHFAHTPSSVALYAATMAGLPFSFTAHAKDIYTQGPGRLLEKMRRARFVITCTDFNRRHLEGLKANSDIQLPVRTPVHTVYHGIDLALFTAPRRSAHASAPYSILTVARLVEKKGLPTILKALALLKDKGLDFVHTLVGSGSDQRKVEVMIRDLGLGERVRLVGTITHDDVITLYGGADLFVLGCRQARNGDRDGIPNVVAEAMATGVPVAATDISGVPELVEHEKTGLLSPCDNPVALAANMERLLVDQSLRARIIPAARSKVEAVFDNRILARKLAEIYLHESGLKSRPESWRSAP</sequence>
<evidence type="ECO:0000259" key="2">
    <source>
        <dbReference type="Pfam" id="PF13439"/>
    </source>
</evidence>
<evidence type="ECO:0000313" key="3">
    <source>
        <dbReference type="EMBL" id="SDB08753.1"/>
    </source>
</evidence>
<dbReference type="InterPro" id="IPR001296">
    <property type="entry name" value="Glyco_trans_1"/>
</dbReference>
<name>A0A1G6AKW9_9BACT</name>
<organism evidence="3 4">
    <name type="scientific">Desulfonatronum thiosulfatophilum</name>
    <dbReference type="NCBI Taxonomy" id="617002"/>
    <lineage>
        <taxon>Bacteria</taxon>
        <taxon>Pseudomonadati</taxon>
        <taxon>Thermodesulfobacteriota</taxon>
        <taxon>Desulfovibrionia</taxon>
        <taxon>Desulfovibrionales</taxon>
        <taxon>Desulfonatronaceae</taxon>
        <taxon>Desulfonatronum</taxon>
    </lineage>
</organism>
<dbReference type="Gene3D" id="3.40.50.2000">
    <property type="entry name" value="Glycogen Phosphorylase B"/>
    <property type="match status" value="2"/>
</dbReference>
<dbReference type="InterPro" id="IPR050194">
    <property type="entry name" value="Glycosyltransferase_grp1"/>
</dbReference>
<accession>A0A1G6AKW9</accession>
<gene>
    <name evidence="3" type="ORF">SAMN05660653_00422</name>
</gene>
<dbReference type="InterPro" id="IPR028098">
    <property type="entry name" value="Glyco_trans_4-like_N"/>
</dbReference>
<evidence type="ECO:0000259" key="1">
    <source>
        <dbReference type="Pfam" id="PF00534"/>
    </source>
</evidence>
<proteinExistence type="predicted"/>
<dbReference type="STRING" id="617002.SAMN05660653_00422"/>
<reference evidence="3 4" key="1">
    <citation type="submission" date="2016-10" db="EMBL/GenBank/DDBJ databases">
        <authorList>
            <person name="de Groot N.N."/>
        </authorList>
    </citation>
    <scope>NUCLEOTIDE SEQUENCE [LARGE SCALE GENOMIC DNA]</scope>
    <source>
        <strain evidence="3 4">ASO4-2</strain>
    </source>
</reference>
<dbReference type="SUPFAM" id="SSF53756">
    <property type="entry name" value="UDP-Glycosyltransferase/glycogen phosphorylase"/>
    <property type="match status" value="1"/>
</dbReference>
<evidence type="ECO:0000313" key="4">
    <source>
        <dbReference type="Proteomes" id="UP000198771"/>
    </source>
</evidence>
<protein>
    <submittedName>
        <fullName evidence="3">Glycosyltransferase involved in cell wall bisynthesis</fullName>
    </submittedName>
</protein>
<dbReference type="Proteomes" id="UP000198771">
    <property type="component" value="Unassembled WGS sequence"/>
</dbReference>
<dbReference type="Pfam" id="PF13439">
    <property type="entry name" value="Glyco_transf_4"/>
    <property type="match status" value="1"/>
</dbReference>
<feature type="domain" description="Glycosyl transferase family 1" evidence="1">
    <location>
        <begin position="244"/>
        <end position="412"/>
    </location>
</feature>
<feature type="domain" description="Glycosyltransferase subfamily 4-like N-terminal" evidence="2">
    <location>
        <begin position="121"/>
        <end position="237"/>
    </location>
</feature>
<dbReference type="Pfam" id="PF00534">
    <property type="entry name" value="Glycos_transf_1"/>
    <property type="match status" value="1"/>
</dbReference>
<dbReference type="PANTHER" id="PTHR45947">
    <property type="entry name" value="SULFOQUINOVOSYL TRANSFERASE SQD2"/>
    <property type="match status" value="1"/>
</dbReference>
<dbReference type="GO" id="GO:0016757">
    <property type="term" value="F:glycosyltransferase activity"/>
    <property type="evidence" value="ECO:0007669"/>
    <property type="project" value="InterPro"/>
</dbReference>
<keyword evidence="3" id="KW-0808">Transferase</keyword>